<organism evidence="7 8">
    <name type="scientific">Amycolatopsis acidicola</name>
    <dbReference type="NCBI Taxonomy" id="2596893"/>
    <lineage>
        <taxon>Bacteria</taxon>
        <taxon>Bacillati</taxon>
        <taxon>Actinomycetota</taxon>
        <taxon>Actinomycetes</taxon>
        <taxon>Pseudonocardiales</taxon>
        <taxon>Pseudonocardiaceae</taxon>
        <taxon>Amycolatopsis</taxon>
    </lineage>
</organism>
<dbReference type="Proteomes" id="UP000319769">
    <property type="component" value="Unassembled WGS sequence"/>
</dbReference>
<name>A0A5N0V416_9PSEU</name>
<proteinExistence type="predicted"/>
<dbReference type="GO" id="GO:0046943">
    <property type="term" value="F:carboxylic acid transmembrane transporter activity"/>
    <property type="evidence" value="ECO:0007669"/>
    <property type="project" value="TreeGrafter"/>
</dbReference>
<feature type="transmembrane region" description="Helical" evidence="5">
    <location>
        <begin position="115"/>
        <end position="136"/>
    </location>
</feature>
<keyword evidence="3 5" id="KW-1133">Transmembrane helix</keyword>
<dbReference type="AlphaFoldDB" id="A0A5N0V416"/>
<evidence type="ECO:0000256" key="2">
    <source>
        <dbReference type="ARBA" id="ARBA00022692"/>
    </source>
</evidence>
<keyword evidence="4 5" id="KW-0472">Membrane</keyword>
<reference evidence="7" key="1">
    <citation type="submission" date="2019-09" db="EMBL/GenBank/DDBJ databases">
        <authorList>
            <person name="Teo W.F.A."/>
            <person name="Duangmal K."/>
        </authorList>
    </citation>
    <scope>NUCLEOTIDE SEQUENCE [LARGE SCALE GENOMIC DNA]</scope>
    <source>
        <strain evidence="7">K81G1</strain>
    </source>
</reference>
<protein>
    <submittedName>
        <fullName evidence="7">MFS transporter</fullName>
    </submittedName>
</protein>
<feature type="transmembrane region" description="Helical" evidence="5">
    <location>
        <begin position="267"/>
        <end position="289"/>
    </location>
</feature>
<feature type="domain" description="Major facilitator superfamily (MFS) profile" evidence="6">
    <location>
        <begin position="19"/>
        <end position="411"/>
    </location>
</feature>
<comment type="subcellular location">
    <subcellularLocation>
        <location evidence="1">Cell membrane</location>
        <topology evidence="1">Multi-pass membrane protein</topology>
    </subcellularLocation>
</comment>
<dbReference type="InterPro" id="IPR011701">
    <property type="entry name" value="MFS"/>
</dbReference>
<feature type="transmembrane region" description="Helical" evidence="5">
    <location>
        <begin position="230"/>
        <end position="255"/>
    </location>
</feature>
<dbReference type="EMBL" id="VMNW02000028">
    <property type="protein sequence ID" value="KAA9159659.1"/>
    <property type="molecule type" value="Genomic_DNA"/>
</dbReference>
<evidence type="ECO:0000313" key="7">
    <source>
        <dbReference type="EMBL" id="KAA9159659.1"/>
    </source>
</evidence>
<sequence>MMSGSTTVTPADRGTHRSRWNRTVLACIADYLDAGSIVGASAALALWTKAFGLSPTALGVLAALGVNAGSYAVGSLIGGRLGDLLGRKRIYQWDLLVYVAGGLILVFAAQGWMLFAGLIVMGLAVGADVPTSWALIGEIAPARERGRFVGMTSVFWNIGPVVTLVLAFALSPLGLLGARIVFAHLVVVAVVTWLLRLRLAESEMWVNARNSAASSASSIRELFRRHGVRLLFVFAVHTFGSIAAGTFGFFLPYILKTIGTQSQAASVGFNALSYVLTGLGVGFLYLPLVDRVNRRLFYGAAGVLGIAAILMLIFLPLSNPAVITLFIVVNSLANACSQEQFYRLWCQELFPTLSRATAQGIIIFAQKLVLAGWSVFVPVIVAASFHAFSWILAAATAASVLIGLIWMPRKPAALEEVA</sequence>
<dbReference type="InterPro" id="IPR036259">
    <property type="entry name" value="MFS_trans_sf"/>
</dbReference>
<feature type="transmembrane region" description="Helical" evidence="5">
    <location>
        <begin position="148"/>
        <end position="170"/>
    </location>
</feature>
<feature type="transmembrane region" description="Helical" evidence="5">
    <location>
        <begin position="296"/>
        <end position="315"/>
    </location>
</feature>
<evidence type="ECO:0000256" key="1">
    <source>
        <dbReference type="ARBA" id="ARBA00004651"/>
    </source>
</evidence>
<dbReference type="RefSeq" id="WP_144760117.1">
    <property type="nucleotide sequence ID" value="NZ_VMNW02000028.1"/>
</dbReference>
<feature type="transmembrane region" description="Helical" evidence="5">
    <location>
        <begin position="176"/>
        <end position="195"/>
    </location>
</feature>
<keyword evidence="8" id="KW-1185">Reference proteome</keyword>
<evidence type="ECO:0000256" key="5">
    <source>
        <dbReference type="SAM" id="Phobius"/>
    </source>
</evidence>
<keyword evidence="2 5" id="KW-0812">Transmembrane</keyword>
<dbReference type="SUPFAM" id="SSF103473">
    <property type="entry name" value="MFS general substrate transporter"/>
    <property type="match status" value="1"/>
</dbReference>
<feature type="transmembrane region" description="Helical" evidence="5">
    <location>
        <begin position="358"/>
        <end position="381"/>
    </location>
</feature>
<evidence type="ECO:0000256" key="4">
    <source>
        <dbReference type="ARBA" id="ARBA00023136"/>
    </source>
</evidence>
<dbReference type="PANTHER" id="PTHR23508">
    <property type="entry name" value="CARBOXYLIC ACID TRANSPORTER PROTEIN HOMOLOG"/>
    <property type="match status" value="1"/>
</dbReference>
<dbReference type="OrthoDB" id="3252866at2"/>
<dbReference type="CDD" id="cd17316">
    <property type="entry name" value="MFS_SV2_like"/>
    <property type="match status" value="1"/>
</dbReference>
<evidence type="ECO:0000256" key="3">
    <source>
        <dbReference type="ARBA" id="ARBA00022989"/>
    </source>
</evidence>
<evidence type="ECO:0000259" key="6">
    <source>
        <dbReference type="PROSITE" id="PS50850"/>
    </source>
</evidence>
<dbReference type="InterPro" id="IPR005829">
    <property type="entry name" value="Sugar_transporter_CS"/>
</dbReference>
<feature type="transmembrane region" description="Helical" evidence="5">
    <location>
        <begin position="23"/>
        <end position="46"/>
    </location>
</feature>
<feature type="transmembrane region" description="Helical" evidence="5">
    <location>
        <begin position="387"/>
        <end position="406"/>
    </location>
</feature>
<feature type="transmembrane region" description="Helical" evidence="5">
    <location>
        <begin position="90"/>
        <end position="109"/>
    </location>
</feature>
<dbReference type="GO" id="GO:0005886">
    <property type="term" value="C:plasma membrane"/>
    <property type="evidence" value="ECO:0007669"/>
    <property type="project" value="UniProtKB-SubCell"/>
</dbReference>
<dbReference type="PANTHER" id="PTHR23508:SF10">
    <property type="entry name" value="CARBOXYLIC ACID TRANSPORTER PROTEIN HOMOLOG"/>
    <property type="match status" value="1"/>
</dbReference>
<comment type="caution">
    <text evidence="7">The sequence shown here is derived from an EMBL/GenBank/DDBJ whole genome shotgun (WGS) entry which is preliminary data.</text>
</comment>
<dbReference type="PROSITE" id="PS00217">
    <property type="entry name" value="SUGAR_TRANSPORT_2"/>
    <property type="match status" value="1"/>
</dbReference>
<dbReference type="Gene3D" id="1.20.1250.20">
    <property type="entry name" value="MFS general substrate transporter like domains"/>
    <property type="match status" value="2"/>
</dbReference>
<evidence type="ECO:0000313" key="8">
    <source>
        <dbReference type="Proteomes" id="UP000319769"/>
    </source>
</evidence>
<gene>
    <name evidence="7" type="ORF">FPZ12_020045</name>
</gene>
<dbReference type="Pfam" id="PF07690">
    <property type="entry name" value="MFS_1"/>
    <property type="match status" value="1"/>
</dbReference>
<dbReference type="PROSITE" id="PS50850">
    <property type="entry name" value="MFS"/>
    <property type="match status" value="1"/>
</dbReference>
<dbReference type="InterPro" id="IPR020846">
    <property type="entry name" value="MFS_dom"/>
</dbReference>
<feature type="transmembrane region" description="Helical" evidence="5">
    <location>
        <begin position="58"/>
        <end position="78"/>
    </location>
</feature>
<accession>A0A5N0V416</accession>